<dbReference type="GO" id="GO:0009246">
    <property type="term" value="P:enterobacterial common antigen biosynthetic process"/>
    <property type="evidence" value="ECO:0007669"/>
    <property type="project" value="TreeGrafter"/>
</dbReference>
<feature type="transmembrane region" description="Helical" evidence="7">
    <location>
        <begin position="216"/>
        <end position="238"/>
    </location>
</feature>
<reference evidence="10" key="1">
    <citation type="submission" date="2015-08" db="EMBL/GenBank/DDBJ databases">
        <title>Vibrio galatheae sp. nov., a novel member of the Vibrionaceae family isolated from the Solomon Islands.</title>
        <authorList>
            <person name="Giubergia S."/>
            <person name="Machado H."/>
            <person name="Mateiu R.V."/>
            <person name="Gram L."/>
        </authorList>
    </citation>
    <scope>NUCLEOTIDE SEQUENCE [LARGE SCALE GENOMIC DNA]</scope>
    <source>
        <strain evidence="10">DSM 19134</strain>
    </source>
</reference>
<feature type="transmembrane region" description="Helical" evidence="7">
    <location>
        <begin position="311"/>
        <end position="332"/>
    </location>
</feature>
<feature type="transmembrane region" description="Helical" evidence="7">
    <location>
        <begin position="276"/>
        <end position="299"/>
    </location>
</feature>
<dbReference type="PATRIC" id="fig|171383.3.peg.6"/>
<evidence type="ECO:0000256" key="3">
    <source>
        <dbReference type="ARBA" id="ARBA00022475"/>
    </source>
</evidence>
<evidence type="ECO:0000313" key="10">
    <source>
        <dbReference type="Proteomes" id="UP000037530"/>
    </source>
</evidence>
<dbReference type="EMBL" id="LHPI01000001">
    <property type="protein sequence ID" value="KOO09692.1"/>
    <property type="molecule type" value="Genomic_DNA"/>
</dbReference>
<evidence type="ECO:0000313" key="9">
    <source>
        <dbReference type="EMBL" id="KOO09692.1"/>
    </source>
</evidence>
<proteinExistence type="inferred from homology"/>
<dbReference type="STRING" id="171383.AKJ31_00030"/>
<feature type="domain" description="Acyltransferase 3" evidence="8">
    <location>
        <begin position="4"/>
        <end position="329"/>
    </location>
</feature>
<feature type="transmembrane region" description="Helical" evidence="7">
    <location>
        <begin position="250"/>
        <end position="269"/>
    </location>
</feature>
<dbReference type="GO" id="GO:0016413">
    <property type="term" value="F:O-acetyltransferase activity"/>
    <property type="evidence" value="ECO:0007669"/>
    <property type="project" value="TreeGrafter"/>
</dbReference>
<comment type="similarity">
    <text evidence="2">Belongs to the acyltransferase 3 family.</text>
</comment>
<feature type="transmembrane region" description="Helical" evidence="7">
    <location>
        <begin position="159"/>
        <end position="175"/>
    </location>
</feature>
<keyword evidence="9" id="KW-0808">Transferase</keyword>
<dbReference type="OrthoDB" id="7579632at2"/>
<keyword evidence="5 7" id="KW-1133">Transmembrane helix</keyword>
<dbReference type="PANTHER" id="PTHR40074:SF2">
    <property type="entry name" value="O-ACETYLTRANSFERASE WECH"/>
    <property type="match status" value="1"/>
</dbReference>
<comment type="caution">
    <text evidence="9">The sequence shown here is derived from an EMBL/GenBank/DDBJ whole genome shotgun (WGS) entry which is preliminary data.</text>
</comment>
<name>A0A0M0I6C7_9VIBR</name>
<dbReference type="PANTHER" id="PTHR40074">
    <property type="entry name" value="O-ACETYLTRANSFERASE WECH"/>
    <property type="match status" value="1"/>
</dbReference>
<sequence>MHINSFNHFRAIAILLIVAGHSFGVTGLEIDSIVEKVVVNLIQGGTALFVFISGFLFHYIFYPKFKYSKFVLGKVKNVLVPYLVLGFLPVFLYVYMKKDVFGDYFLPNGTGLFYEYVIPALKYYSSGRFLTAYWYIPFIMLVFISSPLHVYFIKVRLKYKLGVIVAMSIVSMVIHRPIANIFVLQSLIYYTPIYLIGITVSIYRDKIYDYLNGKEVYMIFLAIVIALLQVNIGVVGNYHKEAFEISSIDLMYIQKILLCFFFMILLNRFEDYNNKYIHAIASTSFTVFFIHPFLIWFTVKLNLPFLNNNSWFIWCIYVVFVSLFCILVAKAFKKFIPKYSRYIIGY</sequence>
<evidence type="ECO:0000256" key="6">
    <source>
        <dbReference type="ARBA" id="ARBA00023136"/>
    </source>
</evidence>
<feature type="transmembrane region" description="Helical" evidence="7">
    <location>
        <begin position="132"/>
        <end position="152"/>
    </location>
</feature>
<comment type="subcellular location">
    <subcellularLocation>
        <location evidence="1">Cell membrane</location>
        <topology evidence="1">Multi-pass membrane protein</topology>
    </subcellularLocation>
</comment>
<keyword evidence="3" id="KW-1003">Cell membrane</keyword>
<keyword evidence="4 7" id="KW-0812">Transmembrane</keyword>
<accession>A0A0M0I6C7</accession>
<evidence type="ECO:0000256" key="2">
    <source>
        <dbReference type="ARBA" id="ARBA00007400"/>
    </source>
</evidence>
<evidence type="ECO:0000256" key="7">
    <source>
        <dbReference type="SAM" id="Phobius"/>
    </source>
</evidence>
<feature type="transmembrane region" description="Helical" evidence="7">
    <location>
        <begin position="37"/>
        <end position="57"/>
    </location>
</feature>
<dbReference type="Pfam" id="PF01757">
    <property type="entry name" value="Acyl_transf_3"/>
    <property type="match status" value="1"/>
</dbReference>
<feature type="transmembrane region" description="Helical" evidence="7">
    <location>
        <begin position="78"/>
        <end position="96"/>
    </location>
</feature>
<feature type="transmembrane region" description="Helical" evidence="7">
    <location>
        <begin position="187"/>
        <end position="204"/>
    </location>
</feature>
<keyword evidence="6 7" id="KW-0472">Membrane</keyword>
<dbReference type="GO" id="GO:0005886">
    <property type="term" value="C:plasma membrane"/>
    <property type="evidence" value="ECO:0007669"/>
    <property type="project" value="UniProtKB-SubCell"/>
</dbReference>
<keyword evidence="10" id="KW-1185">Reference proteome</keyword>
<evidence type="ECO:0000256" key="1">
    <source>
        <dbReference type="ARBA" id="ARBA00004651"/>
    </source>
</evidence>
<organism evidence="9 10">
    <name type="scientific">Vibrio hepatarius</name>
    <dbReference type="NCBI Taxonomy" id="171383"/>
    <lineage>
        <taxon>Bacteria</taxon>
        <taxon>Pseudomonadati</taxon>
        <taxon>Pseudomonadota</taxon>
        <taxon>Gammaproteobacteria</taxon>
        <taxon>Vibrionales</taxon>
        <taxon>Vibrionaceae</taxon>
        <taxon>Vibrio</taxon>
        <taxon>Vibrio oreintalis group</taxon>
    </lineage>
</organism>
<gene>
    <name evidence="9" type="ORF">AKJ31_00030</name>
</gene>
<protein>
    <submittedName>
        <fullName evidence="9">Acyltransferase</fullName>
    </submittedName>
</protein>
<dbReference type="Proteomes" id="UP000037530">
    <property type="component" value="Unassembled WGS sequence"/>
</dbReference>
<evidence type="ECO:0000259" key="8">
    <source>
        <dbReference type="Pfam" id="PF01757"/>
    </source>
</evidence>
<evidence type="ECO:0000256" key="5">
    <source>
        <dbReference type="ARBA" id="ARBA00022989"/>
    </source>
</evidence>
<keyword evidence="9" id="KW-0012">Acyltransferase</keyword>
<dbReference type="InterPro" id="IPR002656">
    <property type="entry name" value="Acyl_transf_3_dom"/>
</dbReference>
<dbReference type="AlphaFoldDB" id="A0A0M0I6C7"/>
<evidence type="ECO:0000256" key="4">
    <source>
        <dbReference type="ARBA" id="ARBA00022692"/>
    </source>
</evidence>